<sequence>MFVVYVIYNKKHNKFYVGQTQNIKERLKLHNDKTFKKGYTARFDGSWELIYEEVLPSRISALLREKELKSYRGRQYIKQYIPR</sequence>
<reference evidence="2 3" key="1">
    <citation type="journal article" date="2016" name="Nat. Commun.">
        <title>Thousands of microbial genomes shed light on interconnected biogeochemical processes in an aquifer system.</title>
        <authorList>
            <person name="Anantharaman K."/>
            <person name="Brown C.T."/>
            <person name="Hug L.A."/>
            <person name="Sharon I."/>
            <person name="Castelle C.J."/>
            <person name="Probst A.J."/>
            <person name="Thomas B.C."/>
            <person name="Singh A."/>
            <person name="Wilkins M.J."/>
            <person name="Karaoz U."/>
            <person name="Brodie E.L."/>
            <person name="Williams K.H."/>
            <person name="Hubbard S.S."/>
            <person name="Banfield J.F."/>
        </authorList>
    </citation>
    <scope>NUCLEOTIDE SEQUENCE [LARGE SCALE GENOMIC DNA]</scope>
</reference>
<proteinExistence type="predicted"/>
<feature type="domain" description="GIY-YIG" evidence="1">
    <location>
        <begin position="1"/>
        <end position="78"/>
    </location>
</feature>
<evidence type="ECO:0000313" key="2">
    <source>
        <dbReference type="EMBL" id="OGM32677.1"/>
    </source>
</evidence>
<dbReference type="Proteomes" id="UP000178870">
    <property type="component" value="Unassembled WGS sequence"/>
</dbReference>
<evidence type="ECO:0000313" key="3">
    <source>
        <dbReference type="Proteomes" id="UP000178870"/>
    </source>
</evidence>
<dbReference type="InterPro" id="IPR000305">
    <property type="entry name" value="GIY-YIG_endonuc"/>
</dbReference>
<dbReference type="SUPFAM" id="SSF82771">
    <property type="entry name" value="GIY-YIG endonuclease"/>
    <property type="match status" value="1"/>
</dbReference>
<dbReference type="EMBL" id="MGGP01000013">
    <property type="protein sequence ID" value="OGM32677.1"/>
    <property type="molecule type" value="Genomic_DNA"/>
</dbReference>
<comment type="caution">
    <text evidence="2">The sequence shown here is derived from an EMBL/GenBank/DDBJ whole genome shotgun (WGS) entry which is preliminary data.</text>
</comment>
<dbReference type="Pfam" id="PF01541">
    <property type="entry name" value="GIY-YIG"/>
    <property type="match status" value="1"/>
</dbReference>
<dbReference type="InterPro" id="IPR035901">
    <property type="entry name" value="GIY-YIG_endonuc_sf"/>
</dbReference>
<dbReference type="AlphaFoldDB" id="A0A1F7YZG6"/>
<dbReference type="PROSITE" id="PS50164">
    <property type="entry name" value="GIY_YIG"/>
    <property type="match status" value="1"/>
</dbReference>
<evidence type="ECO:0000259" key="1">
    <source>
        <dbReference type="PROSITE" id="PS50164"/>
    </source>
</evidence>
<accession>A0A1F7YZG6</accession>
<dbReference type="SMART" id="SM00465">
    <property type="entry name" value="GIYc"/>
    <property type="match status" value="1"/>
</dbReference>
<dbReference type="Gene3D" id="3.40.1440.10">
    <property type="entry name" value="GIY-YIG endonuclease"/>
    <property type="match status" value="1"/>
</dbReference>
<name>A0A1F7YZG6_9BACT</name>
<protein>
    <recommendedName>
        <fullName evidence="1">GIY-YIG domain-containing protein</fullName>
    </recommendedName>
</protein>
<gene>
    <name evidence="2" type="ORF">A2803_01300</name>
</gene>
<organism evidence="2 3">
    <name type="scientific">Candidatus Woesebacteria bacterium RIFCSPHIGHO2_01_FULL_44_21</name>
    <dbReference type="NCBI Taxonomy" id="1802503"/>
    <lineage>
        <taxon>Bacteria</taxon>
        <taxon>Candidatus Woeseibacteriota</taxon>
    </lineage>
</organism>